<name>A0A8S1VUX5_PAROT</name>
<dbReference type="AlphaFoldDB" id="A0A8S1VUX5"/>
<gene>
    <name evidence="1" type="ORF">POCTA_138.1.T0700180</name>
</gene>
<protein>
    <submittedName>
        <fullName evidence="1">Uncharacterized protein</fullName>
    </submittedName>
</protein>
<keyword evidence="2" id="KW-1185">Reference proteome</keyword>
<sequence length="230" mass="27650">MQLGRVCSLHILYFLTPQDQCQLRQVSSFWDQLLKYAYKLILKTWLDYAKSIDNQISYLEQQKTHSSEQNSTLKQAFYELNKLNEKDLQVIRKQILNEDLEKNCLQTLIALCGYLNNGYLEDKFNDEQLICLQYLKHPNVLKWALKLEEDFEKITEEQIKILVKCDEIQESVVQEESFAIHRCLHYLQNLRELLTSPYYVYHRQLQRLYLIKQNTELHTMTFQLWTSKIT</sequence>
<evidence type="ECO:0000313" key="1">
    <source>
        <dbReference type="EMBL" id="CAD8178136.1"/>
    </source>
</evidence>
<proteinExistence type="predicted"/>
<accession>A0A8S1VUX5</accession>
<reference evidence="1" key="1">
    <citation type="submission" date="2021-01" db="EMBL/GenBank/DDBJ databases">
        <authorList>
            <consortium name="Genoscope - CEA"/>
            <person name="William W."/>
        </authorList>
    </citation>
    <scope>NUCLEOTIDE SEQUENCE</scope>
</reference>
<dbReference type="OMA" id="SFAIHRC"/>
<dbReference type="EMBL" id="CAJJDP010000069">
    <property type="protein sequence ID" value="CAD8178136.1"/>
    <property type="molecule type" value="Genomic_DNA"/>
</dbReference>
<comment type="caution">
    <text evidence="1">The sequence shown here is derived from an EMBL/GenBank/DDBJ whole genome shotgun (WGS) entry which is preliminary data.</text>
</comment>
<evidence type="ECO:0000313" key="2">
    <source>
        <dbReference type="Proteomes" id="UP000683925"/>
    </source>
</evidence>
<dbReference type="OrthoDB" id="10273207at2759"/>
<organism evidence="1 2">
    <name type="scientific">Paramecium octaurelia</name>
    <dbReference type="NCBI Taxonomy" id="43137"/>
    <lineage>
        <taxon>Eukaryota</taxon>
        <taxon>Sar</taxon>
        <taxon>Alveolata</taxon>
        <taxon>Ciliophora</taxon>
        <taxon>Intramacronucleata</taxon>
        <taxon>Oligohymenophorea</taxon>
        <taxon>Peniculida</taxon>
        <taxon>Parameciidae</taxon>
        <taxon>Paramecium</taxon>
    </lineage>
</organism>
<dbReference type="Proteomes" id="UP000683925">
    <property type="component" value="Unassembled WGS sequence"/>
</dbReference>